<name>A0A8T8I3F0_9PSEU</name>
<feature type="non-terminal residue" evidence="9">
    <location>
        <position position="480"/>
    </location>
</feature>
<reference evidence="9" key="1">
    <citation type="submission" date="2021-04" db="EMBL/GenBank/DDBJ databases">
        <title>Saccharothrix algeriensis WGS.</title>
        <authorList>
            <person name="Stuskova K."/>
            <person name="Hakalova E."/>
            <person name="Tebbal A.B."/>
            <person name="Eichmeier A."/>
        </authorList>
    </citation>
    <scope>NUCLEOTIDE SEQUENCE</scope>
    <source>
        <strain evidence="9">NRRL B-24137</strain>
    </source>
</reference>
<dbReference type="AlphaFoldDB" id="A0A8T8I3F0"/>
<evidence type="ECO:0000313" key="10">
    <source>
        <dbReference type="Proteomes" id="UP000671828"/>
    </source>
</evidence>
<dbReference type="InterPro" id="IPR011701">
    <property type="entry name" value="MFS"/>
</dbReference>
<evidence type="ECO:0000256" key="5">
    <source>
        <dbReference type="ARBA" id="ARBA00022989"/>
    </source>
</evidence>
<dbReference type="InterPro" id="IPR020846">
    <property type="entry name" value="MFS_dom"/>
</dbReference>
<dbReference type="PANTHER" id="PTHR42718">
    <property type="entry name" value="MAJOR FACILITATOR SUPERFAMILY MULTIDRUG TRANSPORTER MFSC"/>
    <property type="match status" value="1"/>
</dbReference>
<evidence type="ECO:0000256" key="3">
    <source>
        <dbReference type="ARBA" id="ARBA00022475"/>
    </source>
</evidence>
<dbReference type="NCBIfam" id="TIGR00711">
    <property type="entry name" value="efflux_EmrB"/>
    <property type="match status" value="1"/>
</dbReference>
<evidence type="ECO:0000259" key="8">
    <source>
        <dbReference type="PROSITE" id="PS50850"/>
    </source>
</evidence>
<evidence type="ECO:0000256" key="1">
    <source>
        <dbReference type="ARBA" id="ARBA00004651"/>
    </source>
</evidence>
<dbReference type="SUPFAM" id="SSF103473">
    <property type="entry name" value="MFS general substrate transporter"/>
    <property type="match status" value="1"/>
</dbReference>
<dbReference type="Gene3D" id="1.20.1720.10">
    <property type="entry name" value="Multidrug resistance protein D"/>
    <property type="match status" value="1"/>
</dbReference>
<evidence type="ECO:0000256" key="4">
    <source>
        <dbReference type="ARBA" id="ARBA00022692"/>
    </source>
</evidence>
<dbReference type="EMBL" id="CP072788">
    <property type="protein sequence ID" value="QTR04524.1"/>
    <property type="molecule type" value="Genomic_DNA"/>
</dbReference>
<accession>A0A8T8I3F0</accession>
<feature type="transmembrane region" description="Helical" evidence="7">
    <location>
        <begin position="278"/>
        <end position="298"/>
    </location>
</feature>
<evidence type="ECO:0000256" key="6">
    <source>
        <dbReference type="ARBA" id="ARBA00023136"/>
    </source>
</evidence>
<protein>
    <submittedName>
        <fullName evidence="9">MFS transporter</fullName>
    </submittedName>
</protein>
<dbReference type="CDD" id="cd17321">
    <property type="entry name" value="MFS_MMR_MDR_like"/>
    <property type="match status" value="1"/>
</dbReference>
<feature type="transmembrane region" description="Helical" evidence="7">
    <location>
        <begin position="369"/>
        <end position="388"/>
    </location>
</feature>
<feature type="transmembrane region" description="Helical" evidence="7">
    <location>
        <begin position="236"/>
        <end position="258"/>
    </location>
</feature>
<feature type="domain" description="Major facilitator superfamily (MFS) profile" evidence="8">
    <location>
        <begin position="22"/>
        <end position="480"/>
    </location>
</feature>
<feature type="transmembrane region" description="Helical" evidence="7">
    <location>
        <begin position="344"/>
        <end position="363"/>
    </location>
</feature>
<sequence>MTAQSDAPPQSHAVREPRRWFALAVLVVAQLTVWLDNTILNVAISTLADPVRGVGASPSELQWSISSYTLVFAALLFTGGVLGDRQGYRRVLLLGMLVFGASSAWAAYAGSAGELIAARAVMGVGSALVMPATLAIINQVFDGKERATAIAVWSGSSGLAIAAGPLVSGALLEHFWWGSIFLVNLPFVVVGTVGALAFIADRRATTRPKFDPLGVALSTAGLVALVYGVIEGGHQGTWVALEVLGPLVLGALLLVAFVVVELRISAPSFDVRLFRNSWFTGGSVSVMLTFFGLTGTMYYSNLYLQGTRGLSPLECGLALAPVAAGVVVGAPVSAVLVRKLGIRAVVSVAMLVAVATFYAYVWFDLDTPLGWFTVLMVVQGLALGAVMAPTTEAIMASLPPESSGAGSAVNNAMRQLGGVLGVAVLGSVLSMTYSDDVAGKLPPLPEGARAAAEESAEGARVVAGQAGLPQLVDVANTSFI</sequence>
<feature type="transmembrane region" description="Helical" evidence="7">
    <location>
        <begin position="318"/>
        <end position="337"/>
    </location>
</feature>
<organism evidence="9 10">
    <name type="scientific">Saccharothrix algeriensis</name>
    <dbReference type="NCBI Taxonomy" id="173560"/>
    <lineage>
        <taxon>Bacteria</taxon>
        <taxon>Bacillati</taxon>
        <taxon>Actinomycetota</taxon>
        <taxon>Actinomycetes</taxon>
        <taxon>Pseudonocardiales</taxon>
        <taxon>Pseudonocardiaceae</taxon>
        <taxon>Saccharothrix</taxon>
    </lineage>
</organism>
<feature type="transmembrane region" description="Helical" evidence="7">
    <location>
        <begin position="20"/>
        <end position="43"/>
    </location>
</feature>
<keyword evidence="5 7" id="KW-1133">Transmembrane helix</keyword>
<evidence type="ECO:0000313" key="9">
    <source>
        <dbReference type="EMBL" id="QTR04524.1"/>
    </source>
</evidence>
<feature type="transmembrane region" description="Helical" evidence="7">
    <location>
        <begin position="174"/>
        <end position="200"/>
    </location>
</feature>
<evidence type="ECO:0000256" key="2">
    <source>
        <dbReference type="ARBA" id="ARBA00022448"/>
    </source>
</evidence>
<gene>
    <name evidence="9" type="ORF">J7S33_06520</name>
</gene>
<dbReference type="InterPro" id="IPR036259">
    <property type="entry name" value="MFS_trans_sf"/>
</dbReference>
<proteinExistence type="predicted"/>
<dbReference type="InterPro" id="IPR004638">
    <property type="entry name" value="EmrB-like"/>
</dbReference>
<dbReference type="Pfam" id="PF07690">
    <property type="entry name" value="MFS_1"/>
    <property type="match status" value="1"/>
</dbReference>
<comment type="subcellular location">
    <subcellularLocation>
        <location evidence="1">Cell membrane</location>
        <topology evidence="1">Multi-pass membrane protein</topology>
    </subcellularLocation>
</comment>
<dbReference type="PROSITE" id="PS50850">
    <property type="entry name" value="MFS"/>
    <property type="match status" value="1"/>
</dbReference>
<dbReference type="GO" id="GO:0022857">
    <property type="term" value="F:transmembrane transporter activity"/>
    <property type="evidence" value="ECO:0007669"/>
    <property type="project" value="InterPro"/>
</dbReference>
<dbReference type="PANTHER" id="PTHR42718:SF42">
    <property type="entry name" value="EXPORT PROTEIN"/>
    <property type="match status" value="1"/>
</dbReference>
<dbReference type="Gene3D" id="1.20.1250.20">
    <property type="entry name" value="MFS general substrate transporter like domains"/>
    <property type="match status" value="1"/>
</dbReference>
<feature type="transmembrane region" description="Helical" evidence="7">
    <location>
        <begin position="63"/>
        <end position="82"/>
    </location>
</feature>
<feature type="transmembrane region" description="Helical" evidence="7">
    <location>
        <begin position="149"/>
        <end position="168"/>
    </location>
</feature>
<evidence type="ECO:0000256" key="7">
    <source>
        <dbReference type="SAM" id="Phobius"/>
    </source>
</evidence>
<feature type="transmembrane region" description="Helical" evidence="7">
    <location>
        <begin position="91"/>
        <end position="110"/>
    </location>
</feature>
<keyword evidence="3" id="KW-1003">Cell membrane</keyword>
<keyword evidence="2" id="KW-0813">Transport</keyword>
<keyword evidence="4 7" id="KW-0812">Transmembrane</keyword>
<feature type="transmembrane region" description="Helical" evidence="7">
    <location>
        <begin position="116"/>
        <end position="137"/>
    </location>
</feature>
<feature type="transmembrane region" description="Helical" evidence="7">
    <location>
        <begin position="212"/>
        <end position="230"/>
    </location>
</feature>
<dbReference type="Proteomes" id="UP000671828">
    <property type="component" value="Chromosome"/>
</dbReference>
<keyword evidence="6 7" id="KW-0472">Membrane</keyword>
<dbReference type="GO" id="GO:0005886">
    <property type="term" value="C:plasma membrane"/>
    <property type="evidence" value="ECO:0007669"/>
    <property type="project" value="UniProtKB-SubCell"/>
</dbReference>